<organism evidence="1 2">
    <name type="scientific">Candidatus Scalindua arabica</name>
    <dbReference type="NCBI Taxonomy" id="1127984"/>
    <lineage>
        <taxon>Bacteria</taxon>
        <taxon>Pseudomonadati</taxon>
        <taxon>Planctomycetota</taxon>
        <taxon>Candidatus Brocadiia</taxon>
        <taxon>Candidatus Brocadiales</taxon>
        <taxon>Candidatus Scalinduaceae</taxon>
        <taxon>Candidatus Scalindua</taxon>
    </lineage>
</organism>
<evidence type="ECO:0000313" key="1">
    <source>
        <dbReference type="EMBL" id="MBS1259563.1"/>
    </source>
</evidence>
<reference evidence="1" key="1">
    <citation type="journal article" date="2021" name="ISME J.">
        <title>Fine-scale metabolic discontinuity in a stratified prokaryote microbiome of a Red Sea deep halocline.</title>
        <authorList>
            <person name="Michoud G."/>
            <person name="Ngugi D.K."/>
            <person name="Barozzi A."/>
            <person name="Merlino G."/>
            <person name="Calleja M.L."/>
            <person name="Delgado-Huertas A."/>
            <person name="Moran X.A.G."/>
            <person name="Daffonchio D."/>
        </authorList>
    </citation>
    <scope>NUCLEOTIDE SEQUENCE</scope>
    <source>
        <strain evidence="1">SuakinDeep_MAG55_1</strain>
    </source>
</reference>
<gene>
    <name evidence="1" type="ORF">MAG551_02636</name>
</gene>
<comment type="caution">
    <text evidence="1">The sequence shown here is derived from an EMBL/GenBank/DDBJ whole genome shotgun (WGS) entry which is preliminary data.</text>
</comment>
<protein>
    <submittedName>
        <fullName evidence="1">Uncharacterized protein</fullName>
    </submittedName>
</protein>
<proteinExistence type="predicted"/>
<dbReference type="AlphaFoldDB" id="A0A941W5D0"/>
<evidence type="ECO:0000313" key="2">
    <source>
        <dbReference type="Proteomes" id="UP000722750"/>
    </source>
</evidence>
<name>A0A941W5D0_9BACT</name>
<accession>A0A941W5D0</accession>
<dbReference type="Proteomes" id="UP000722750">
    <property type="component" value="Unassembled WGS sequence"/>
</dbReference>
<dbReference type="EMBL" id="JAANXD010000100">
    <property type="protein sequence ID" value="MBS1259563.1"/>
    <property type="molecule type" value="Genomic_DNA"/>
</dbReference>
<sequence>MGNNTLNNQYILYSINVEDAQAVANEIIDRDLTDSEIKKVEARLGDYLPNWFDLLEMAIDDVVEE</sequence>